<evidence type="ECO:0000313" key="3">
    <source>
        <dbReference type="EMBL" id="RWU09869.1"/>
    </source>
</evidence>
<dbReference type="PROSITE" id="PS51534">
    <property type="entry name" value="SEFIR"/>
    <property type="match status" value="1"/>
</dbReference>
<dbReference type="InterPro" id="IPR000157">
    <property type="entry name" value="TIR_dom"/>
</dbReference>
<sequence>MQKVLLENELYERLLSEDWSILIEFLYYNRKDIAKDDRLSYIASLVETEFFRKLKDYGHDRDDILIVAESFYQLHGGKFYKLKDENFEAVKLELLSRNPTQYSHFAKRDFEQTVELSVEESPLKNFEENVLPANWINIYNRLFEIMDVREDAETYFSGPRFINLVRKYDRYHPDYYQYIRQREQQNLSTKRKVFFEDILAGLSSLDRKKVIDNILGIIRPYDGQRVNQIEILLYGKRISVEESEGQKMKVVVFISYSWDSEEHKGWVLTLANKLTADGFEVKIDRYSMRLGTSAPYTMEQGIEHADKVLVIFTPGYKKKADNRKGGVGYEYSIMNVKLYDNQTVNSRIIPVLRSGSKQESIPTFMQQFIHVDMRDDAKFESNYNDLKHDLMTL</sequence>
<dbReference type="Gene3D" id="3.40.50.10140">
    <property type="entry name" value="Toll/interleukin-1 receptor homology (TIR) domain"/>
    <property type="match status" value="1"/>
</dbReference>
<name>A0A443Z070_9SPHI</name>
<reference evidence="3 4" key="1">
    <citation type="submission" date="2018-06" db="EMBL/GenBank/DDBJ databases">
        <title>Pedobacter endophyticus sp. nov., an endophytic bacterium isolated from a leaf of Triticum aestivum.</title>
        <authorList>
            <person name="Zhang L."/>
        </authorList>
    </citation>
    <scope>NUCLEOTIDE SEQUENCE [LARGE SCALE GENOMIC DNA]</scope>
    <source>
        <strain evidence="3 4">CM134L-2</strain>
    </source>
</reference>
<dbReference type="SUPFAM" id="SSF52200">
    <property type="entry name" value="Toll/Interleukin receptor TIR domain"/>
    <property type="match status" value="1"/>
</dbReference>
<dbReference type="AlphaFoldDB" id="A0A443Z070"/>
<accession>A0A443Z070</accession>
<feature type="domain" description="SEFIR" evidence="2">
    <location>
        <begin position="249"/>
        <end position="382"/>
    </location>
</feature>
<organism evidence="3 4">
    <name type="scientific">Pedobacter chitinilyticus</name>
    <dbReference type="NCBI Taxonomy" id="2233776"/>
    <lineage>
        <taxon>Bacteria</taxon>
        <taxon>Pseudomonadati</taxon>
        <taxon>Bacteroidota</taxon>
        <taxon>Sphingobacteriia</taxon>
        <taxon>Sphingobacteriales</taxon>
        <taxon>Sphingobacteriaceae</taxon>
        <taxon>Pedobacter</taxon>
    </lineage>
</organism>
<comment type="caution">
    <text evidence="3">The sequence shown here is derived from an EMBL/GenBank/DDBJ whole genome shotgun (WGS) entry which is preliminary data.</text>
</comment>
<dbReference type="RefSeq" id="WP_113645307.1">
    <property type="nucleotide sequence ID" value="NZ_QMHN01000001.1"/>
</dbReference>
<dbReference type="PROSITE" id="PS50104">
    <property type="entry name" value="TIR"/>
    <property type="match status" value="1"/>
</dbReference>
<gene>
    <name evidence="3" type="ORF">DPV69_00545</name>
</gene>
<evidence type="ECO:0000259" key="1">
    <source>
        <dbReference type="PROSITE" id="PS50104"/>
    </source>
</evidence>
<dbReference type="Proteomes" id="UP000284120">
    <property type="component" value="Unassembled WGS sequence"/>
</dbReference>
<evidence type="ECO:0000259" key="2">
    <source>
        <dbReference type="PROSITE" id="PS51534"/>
    </source>
</evidence>
<dbReference type="InterPro" id="IPR035897">
    <property type="entry name" value="Toll_tir_struct_dom_sf"/>
</dbReference>
<protein>
    <submittedName>
        <fullName evidence="3">TIR domain-containing protein</fullName>
    </submittedName>
</protein>
<feature type="domain" description="TIR" evidence="1">
    <location>
        <begin position="248"/>
        <end position="390"/>
    </location>
</feature>
<dbReference type="GO" id="GO:0007165">
    <property type="term" value="P:signal transduction"/>
    <property type="evidence" value="ECO:0007669"/>
    <property type="project" value="InterPro"/>
</dbReference>
<proteinExistence type="predicted"/>
<dbReference type="InterPro" id="IPR013568">
    <property type="entry name" value="SEFIR_dom"/>
</dbReference>
<dbReference type="Pfam" id="PF13676">
    <property type="entry name" value="TIR_2"/>
    <property type="match status" value="1"/>
</dbReference>
<dbReference type="OrthoDB" id="5149141at2"/>
<dbReference type="EMBL" id="SAYW01000001">
    <property type="protein sequence ID" value="RWU09869.1"/>
    <property type="molecule type" value="Genomic_DNA"/>
</dbReference>
<keyword evidence="4" id="KW-1185">Reference proteome</keyword>
<evidence type="ECO:0000313" key="4">
    <source>
        <dbReference type="Proteomes" id="UP000284120"/>
    </source>
</evidence>